<name>A0A401FS54_9BACT</name>
<dbReference type="Gene3D" id="3.90.10.10">
    <property type="entry name" value="Cytochrome C3"/>
    <property type="match status" value="2"/>
</dbReference>
<sequence length="183" mass="21531">MKLLELIQNSFKAFWANRVPIFWTGALIALVLGFLYFFYTPPATDIGPEQPIAFSHRLHAGIKKIDCRFCHPYVARSRFPGLPPVEKCLYCHNHIIANHPEIRKEHNYFDTGTPTPWRKANFLPEHVLFNHQRHIRRNFQCEKCHGQVEAMDRIRGERFKMGFCIRCHQENKGPMDCWLACHS</sequence>
<dbReference type="RefSeq" id="WP_124327269.1">
    <property type="nucleotide sequence ID" value="NZ_BEXT01000001.1"/>
</dbReference>
<accession>A0A401FS54</accession>
<dbReference type="EMBL" id="BEXT01000001">
    <property type="protein sequence ID" value="GBC59788.1"/>
    <property type="molecule type" value="Genomic_DNA"/>
</dbReference>
<protein>
    <submittedName>
        <fullName evidence="2">Cytochrome C</fullName>
    </submittedName>
</protein>
<dbReference type="InterPro" id="IPR036280">
    <property type="entry name" value="Multihaem_cyt_sf"/>
</dbReference>
<dbReference type="PANTHER" id="PTHR39425:SF1">
    <property type="entry name" value="CYTOCHROME C7-LIKE DOMAIN-CONTAINING PROTEIN"/>
    <property type="match status" value="1"/>
</dbReference>
<keyword evidence="3" id="KW-1185">Reference proteome</keyword>
<evidence type="ECO:0000313" key="2">
    <source>
        <dbReference type="EMBL" id="GBC59788.1"/>
    </source>
</evidence>
<keyword evidence="1" id="KW-0812">Transmembrane</keyword>
<dbReference type="CDD" id="cd08168">
    <property type="entry name" value="Cytochrom_C3"/>
    <property type="match status" value="1"/>
</dbReference>
<reference evidence="3" key="2">
    <citation type="submission" date="2019-01" db="EMBL/GenBank/DDBJ databases">
        <title>Genome sequence of Desulfonema ishimotonii strain Tokyo 01.</title>
        <authorList>
            <person name="Fukui M."/>
        </authorList>
    </citation>
    <scope>NUCLEOTIDE SEQUENCE [LARGE SCALE GENOMIC DNA]</scope>
    <source>
        <strain evidence="3">Tokyo 01</strain>
    </source>
</reference>
<dbReference type="AlphaFoldDB" id="A0A401FS54"/>
<evidence type="ECO:0000313" key="3">
    <source>
        <dbReference type="Proteomes" id="UP000288096"/>
    </source>
</evidence>
<organism evidence="2 3">
    <name type="scientific">Desulfonema ishimotonii</name>
    <dbReference type="NCBI Taxonomy" id="45657"/>
    <lineage>
        <taxon>Bacteria</taxon>
        <taxon>Pseudomonadati</taxon>
        <taxon>Thermodesulfobacteriota</taxon>
        <taxon>Desulfobacteria</taxon>
        <taxon>Desulfobacterales</taxon>
        <taxon>Desulfococcaceae</taxon>
        <taxon>Desulfonema</taxon>
    </lineage>
</organism>
<dbReference type="Proteomes" id="UP000288096">
    <property type="component" value="Unassembled WGS sequence"/>
</dbReference>
<dbReference type="OrthoDB" id="9814800at2"/>
<keyword evidence="1" id="KW-0472">Membrane</keyword>
<keyword evidence="1" id="KW-1133">Transmembrane helix</keyword>
<dbReference type="SUPFAM" id="SSF48695">
    <property type="entry name" value="Multiheme cytochromes"/>
    <property type="match status" value="1"/>
</dbReference>
<evidence type="ECO:0000256" key="1">
    <source>
        <dbReference type="SAM" id="Phobius"/>
    </source>
</evidence>
<feature type="transmembrane region" description="Helical" evidence="1">
    <location>
        <begin position="21"/>
        <end position="39"/>
    </location>
</feature>
<proteinExistence type="predicted"/>
<reference evidence="3" key="1">
    <citation type="submission" date="2017-11" db="EMBL/GenBank/DDBJ databases">
        <authorList>
            <person name="Watanabe M."/>
            <person name="Kojima H."/>
        </authorList>
    </citation>
    <scope>NUCLEOTIDE SEQUENCE [LARGE SCALE GENOMIC DNA]</scope>
    <source>
        <strain evidence="3">Tokyo 01</strain>
    </source>
</reference>
<gene>
    <name evidence="2" type="ORF">DENIS_0729</name>
</gene>
<comment type="caution">
    <text evidence="2">The sequence shown here is derived from an EMBL/GenBank/DDBJ whole genome shotgun (WGS) entry which is preliminary data.</text>
</comment>
<dbReference type="PANTHER" id="PTHR39425">
    <property type="entry name" value="LIPOPROTEIN CYTOCHROME C"/>
    <property type="match status" value="1"/>
</dbReference>